<keyword evidence="6 7" id="KW-0472">Membrane</keyword>
<feature type="transmembrane region" description="Helical" evidence="7">
    <location>
        <begin position="393"/>
        <end position="410"/>
    </location>
</feature>
<dbReference type="InterPro" id="IPR050171">
    <property type="entry name" value="MFS_Transporters"/>
</dbReference>
<feature type="transmembrane region" description="Helical" evidence="7">
    <location>
        <begin position="319"/>
        <end position="341"/>
    </location>
</feature>
<evidence type="ECO:0000256" key="6">
    <source>
        <dbReference type="ARBA" id="ARBA00023136"/>
    </source>
</evidence>
<dbReference type="InterPro" id="IPR011701">
    <property type="entry name" value="MFS"/>
</dbReference>
<feature type="transmembrane region" description="Helical" evidence="7">
    <location>
        <begin position="149"/>
        <end position="166"/>
    </location>
</feature>
<feature type="transmembrane region" description="Helical" evidence="7">
    <location>
        <begin position="218"/>
        <end position="238"/>
    </location>
</feature>
<feature type="transmembrane region" description="Helical" evidence="7">
    <location>
        <begin position="293"/>
        <end position="313"/>
    </location>
</feature>
<dbReference type="Proteomes" id="UP000716906">
    <property type="component" value="Unassembled WGS sequence"/>
</dbReference>
<feature type="transmembrane region" description="Helical" evidence="7">
    <location>
        <begin position="52"/>
        <end position="74"/>
    </location>
</feature>
<feature type="transmembrane region" description="Helical" evidence="7">
    <location>
        <begin position="105"/>
        <end position="128"/>
    </location>
</feature>
<feature type="domain" description="Major facilitator superfamily (MFS) profile" evidence="8">
    <location>
        <begin position="12"/>
        <end position="415"/>
    </location>
</feature>
<feature type="transmembrane region" description="Helical" evidence="7">
    <location>
        <begin position="353"/>
        <end position="373"/>
    </location>
</feature>
<keyword evidence="3" id="KW-1003">Cell membrane</keyword>
<reference evidence="9 10" key="1">
    <citation type="journal article" date="2021" name="Sci. Rep.">
        <title>The distribution of antibiotic resistance genes in chicken gut microbiota commensals.</title>
        <authorList>
            <person name="Juricova H."/>
            <person name="Matiasovicova J."/>
            <person name="Kubasova T."/>
            <person name="Cejkova D."/>
            <person name="Rychlik I."/>
        </authorList>
    </citation>
    <scope>NUCLEOTIDE SEQUENCE [LARGE SCALE GENOMIC DNA]</scope>
    <source>
        <strain evidence="9 10">An773</strain>
    </source>
</reference>
<dbReference type="CDD" id="cd06174">
    <property type="entry name" value="MFS"/>
    <property type="match status" value="1"/>
</dbReference>
<evidence type="ECO:0000256" key="4">
    <source>
        <dbReference type="ARBA" id="ARBA00022692"/>
    </source>
</evidence>
<proteinExistence type="predicted"/>
<evidence type="ECO:0000256" key="7">
    <source>
        <dbReference type="SAM" id="Phobius"/>
    </source>
</evidence>
<dbReference type="SUPFAM" id="SSF103473">
    <property type="entry name" value="MFS general substrate transporter"/>
    <property type="match status" value="1"/>
</dbReference>
<feature type="transmembrane region" description="Helical" evidence="7">
    <location>
        <begin position="250"/>
        <end position="272"/>
    </location>
</feature>
<comment type="caution">
    <text evidence="9">The sequence shown here is derived from an EMBL/GenBank/DDBJ whole genome shotgun (WGS) entry which is preliminary data.</text>
</comment>
<dbReference type="RefSeq" id="WP_033125063.1">
    <property type="nucleotide sequence ID" value="NZ_JACLYY010000003.1"/>
</dbReference>
<keyword evidence="4 7" id="KW-0812">Transmembrane</keyword>
<sequence>MAKEAKQGYKKNLGTILLLAFAGSIIYGLPYFRSYYYDTYQNMYNLTNTQMGLLGSAYGLLGVFSYVIGGVLADKIKAKKLLIFSMIATGLGGLLHLVVSDFYALAAIYGLWGVTSLLTFWPALMKIVRIQATDEEQSRAYGIFEGGRGVFNAAHLAVATAIFGVFEARAMPYMGIDAIIWFYSLAPLIVGIIFIFILKEPDTVDETGSSQQVSFKQILSVLKMPVMWLIIIMIYTSYTFNMSSYYFTPYASNIIGVTAVIAAILTVMSQYIRPFAATIGGFAGDKVGKSKTMIVGYVLMVAGVIIMDMTGRMSSDTRMILVVAACVLVYAGMFSNFGLYFSFISEAGIPVELGGVAIGMASTFGYLPEVLSYTIAGKLLDTYPGYQGYHLNHMYMIAMGIIGLIVAVIWTKKYAKKPAAAKSEEI</sequence>
<dbReference type="PANTHER" id="PTHR23517">
    <property type="entry name" value="RESISTANCE PROTEIN MDTM, PUTATIVE-RELATED-RELATED"/>
    <property type="match status" value="1"/>
</dbReference>
<dbReference type="Pfam" id="PF07690">
    <property type="entry name" value="MFS_1"/>
    <property type="match status" value="1"/>
</dbReference>
<protein>
    <submittedName>
        <fullName evidence="9">MFS transporter</fullName>
    </submittedName>
</protein>
<evidence type="ECO:0000256" key="1">
    <source>
        <dbReference type="ARBA" id="ARBA00004651"/>
    </source>
</evidence>
<feature type="transmembrane region" description="Helical" evidence="7">
    <location>
        <begin position="178"/>
        <end position="198"/>
    </location>
</feature>
<keyword evidence="10" id="KW-1185">Reference proteome</keyword>
<dbReference type="PROSITE" id="PS50850">
    <property type="entry name" value="MFS"/>
    <property type="match status" value="1"/>
</dbReference>
<comment type="subcellular location">
    <subcellularLocation>
        <location evidence="1">Cell membrane</location>
        <topology evidence="1">Multi-pass membrane protein</topology>
    </subcellularLocation>
</comment>
<dbReference type="InterPro" id="IPR020846">
    <property type="entry name" value="MFS_dom"/>
</dbReference>
<evidence type="ECO:0000313" key="9">
    <source>
        <dbReference type="EMBL" id="MBM6737276.1"/>
    </source>
</evidence>
<dbReference type="InterPro" id="IPR036259">
    <property type="entry name" value="MFS_trans_sf"/>
</dbReference>
<feature type="transmembrane region" description="Helical" evidence="7">
    <location>
        <begin position="12"/>
        <end position="32"/>
    </location>
</feature>
<name>A0ABS2E6M1_9FIRM</name>
<dbReference type="Gene3D" id="1.20.1250.20">
    <property type="entry name" value="MFS general substrate transporter like domains"/>
    <property type="match status" value="2"/>
</dbReference>
<feature type="transmembrane region" description="Helical" evidence="7">
    <location>
        <begin position="81"/>
        <end position="99"/>
    </location>
</feature>
<evidence type="ECO:0000256" key="3">
    <source>
        <dbReference type="ARBA" id="ARBA00022475"/>
    </source>
</evidence>
<keyword evidence="2" id="KW-0813">Transport</keyword>
<evidence type="ECO:0000313" key="10">
    <source>
        <dbReference type="Proteomes" id="UP000716906"/>
    </source>
</evidence>
<keyword evidence="5 7" id="KW-1133">Transmembrane helix</keyword>
<organism evidence="9 10">
    <name type="scientific">Faecalicatena fissicatena</name>
    <dbReference type="NCBI Taxonomy" id="290055"/>
    <lineage>
        <taxon>Bacteria</taxon>
        <taxon>Bacillati</taxon>
        <taxon>Bacillota</taxon>
        <taxon>Clostridia</taxon>
        <taxon>Lachnospirales</taxon>
        <taxon>Lachnospiraceae</taxon>
        <taxon>Faecalicatena</taxon>
    </lineage>
</organism>
<evidence type="ECO:0000259" key="8">
    <source>
        <dbReference type="PROSITE" id="PS50850"/>
    </source>
</evidence>
<dbReference type="EMBL" id="JACLYY010000003">
    <property type="protein sequence ID" value="MBM6737276.1"/>
    <property type="molecule type" value="Genomic_DNA"/>
</dbReference>
<evidence type="ECO:0000256" key="2">
    <source>
        <dbReference type="ARBA" id="ARBA00022448"/>
    </source>
</evidence>
<gene>
    <name evidence="9" type="ORF">H7U36_04030</name>
</gene>
<dbReference type="PANTHER" id="PTHR23517:SF3">
    <property type="entry name" value="INTEGRAL MEMBRANE TRANSPORT PROTEIN"/>
    <property type="match status" value="1"/>
</dbReference>
<accession>A0ABS2E6M1</accession>
<evidence type="ECO:0000256" key="5">
    <source>
        <dbReference type="ARBA" id="ARBA00022989"/>
    </source>
</evidence>